<protein>
    <submittedName>
        <fullName evidence="2">AlNc14C180G8207 protein</fullName>
    </submittedName>
</protein>
<reference evidence="2" key="2">
    <citation type="submission" date="2011-02" db="EMBL/GenBank/DDBJ databases">
        <authorList>
            <person name="MacLean D."/>
        </authorList>
    </citation>
    <scope>NUCLEOTIDE SEQUENCE</scope>
</reference>
<proteinExistence type="predicted"/>
<reference evidence="2" key="1">
    <citation type="journal article" date="2011" name="PLoS Biol.">
        <title>Gene gain and loss during evolution of obligate parasitism in the white rust pathogen of Arabidopsis thaliana.</title>
        <authorList>
            <person name="Kemen E."/>
            <person name="Gardiner A."/>
            <person name="Schultz-Larsen T."/>
            <person name="Kemen A.C."/>
            <person name="Balmuth A.L."/>
            <person name="Robert-Seilaniantz A."/>
            <person name="Bailey K."/>
            <person name="Holub E."/>
            <person name="Studholme D.J."/>
            <person name="Maclean D."/>
            <person name="Jones J.D."/>
        </authorList>
    </citation>
    <scope>NUCLEOTIDE SEQUENCE</scope>
</reference>
<name>F0WP60_9STRA</name>
<gene>
    <name evidence="2" type="primary">AlNc14C180G8207</name>
    <name evidence="2" type="ORF">ALNC14_092470</name>
</gene>
<feature type="region of interest" description="Disordered" evidence="1">
    <location>
        <begin position="1"/>
        <end position="20"/>
    </location>
</feature>
<dbReference type="AlphaFoldDB" id="F0WP60"/>
<accession>F0WP60</accession>
<evidence type="ECO:0000313" key="2">
    <source>
        <dbReference type="EMBL" id="CCA23104.1"/>
    </source>
</evidence>
<dbReference type="EMBL" id="FR824225">
    <property type="protein sequence ID" value="CCA23104.1"/>
    <property type="molecule type" value="Genomic_DNA"/>
</dbReference>
<dbReference type="HOGENOM" id="CLU_2627090_0_0_1"/>
<evidence type="ECO:0000256" key="1">
    <source>
        <dbReference type="SAM" id="MobiDB-lite"/>
    </source>
</evidence>
<organism evidence="2">
    <name type="scientific">Albugo laibachii Nc14</name>
    <dbReference type="NCBI Taxonomy" id="890382"/>
    <lineage>
        <taxon>Eukaryota</taxon>
        <taxon>Sar</taxon>
        <taxon>Stramenopiles</taxon>
        <taxon>Oomycota</taxon>
        <taxon>Peronosporomycetes</taxon>
        <taxon>Albuginales</taxon>
        <taxon>Albuginaceae</taxon>
        <taxon>Albugo</taxon>
    </lineage>
</organism>
<sequence length="78" mass="9248">MLERKSCNLNDGNKKRKKLRRKSASWKWNWTLKKGCTSLNDYRKKIRWSDTVTAREWTKAIRTAVELILPAIKDNGIQ</sequence>